<evidence type="ECO:0000259" key="6">
    <source>
        <dbReference type="PROSITE" id="PS50977"/>
    </source>
</evidence>
<accession>A0A7J5C0H8</accession>
<feature type="DNA-binding region" description="H-T-H motif" evidence="4">
    <location>
        <begin position="35"/>
        <end position="54"/>
    </location>
</feature>
<keyword evidence="1" id="KW-0805">Transcription regulation</keyword>
<organism evidence="7 8">
    <name type="scientific">Pseudoclavibacter chungangensis</name>
    <dbReference type="NCBI Taxonomy" id="587635"/>
    <lineage>
        <taxon>Bacteria</taxon>
        <taxon>Bacillati</taxon>
        <taxon>Actinomycetota</taxon>
        <taxon>Actinomycetes</taxon>
        <taxon>Micrococcales</taxon>
        <taxon>Microbacteriaceae</taxon>
        <taxon>Pseudoclavibacter</taxon>
    </lineage>
</organism>
<dbReference type="InterPro" id="IPR050109">
    <property type="entry name" value="HTH-type_TetR-like_transc_reg"/>
</dbReference>
<evidence type="ECO:0000256" key="3">
    <source>
        <dbReference type="ARBA" id="ARBA00023163"/>
    </source>
</evidence>
<keyword evidence="2 4" id="KW-0238">DNA-binding</keyword>
<dbReference type="PANTHER" id="PTHR30055">
    <property type="entry name" value="HTH-TYPE TRANSCRIPTIONAL REGULATOR RUTR"/>
    <property type="match status" value="1"/>
</dbReference>
<dbReference type="InterPro" id="IPR009057">
    <property type="entry name" value="Homeodomain-like_sf"/>
</dbReference>
<dbReference type="InterPro" id="IPR001647">
    <property type="entry name" value="HTH_TetR"/>
</dbReference>
<evidence type="ECO:0000313" key="8">
    <source>
        <dbReference type="Proteomes" id="UP000467240"/>
    </source>
</evidence>
<dbReference type="Pfam" id="PF00440">
    <property type="entry name" value="TetR_N"/>
    <property type="match status" value="1"/>
</dbReference>
<reference evidence="7 8" key="1">
    <citation type="submission" date="2019-09" db="EMBL/GenBank/DDBJ databases">
        <title>Phylogeny of genus Pseudoclavibacter and closely related genus.</title>
        <authorList>
            <person name="Li Y."/>
        </authorList>
    </citation>
    <scope>NUCLEOTIDE SEQUENCE [LARGE SCALE GENOMIC DNA]</scope>
    <source>
        <strain evidence="7 8">DSM 23821</strain>
    </source>
</reference>
<dbReference type="PANTHER" id="PTHR30055:SF238">
    <property type="entry name" value="MYCOFACTOCIN BIOSYNTHESIS TRANSCRIPTIONAL REGULATOR MFTR-RELATED"/>
    <property type="match status" value="1"/>
</dbReference>
<dbReference type="PROSITE" id="PS01081">
    <property type="entry name" value="HTH_TETR_1"/>
    <property type="match status" value="1"/>
</dbReference>
<dbReference type="InterPro" id="IPR023772">
    <property type="entry name" value="DNA-bd_HTH_TetR-type_CS"/>
</dbReference>
<dbReference type="Gene3D" id="1.10.10.60">
    <property type="entry name" value="Homeodomain-like"/>
    <property type="match status" value="1"/>
</dbReference>
<evidence type="ECO:0000256" key="5">
    <source>
        <dbReference type="SAM" id="MobiDB-lite"/>
    </source>
</evidence>
<dbReference type="AlphaFoldDB" id="A0A7J5C0H8"/>
<evidence type="ECO:0000256" key="4">
    <source>
        <dbReference type="PROSITE-ProRule" id="PRU00335"/>
    </source>
</evidence>
<keyword evidence="8" id="KW-1185">Reference proteome</keyword>
<protein>
    <submittedName>
        <fullName evidence="7">TetR family transcriptional regulator</fullName>
    </submittedName>
</protein>
<feature type="domain" description="HTH tetR-type" evidence="6">
    <location>
        <begin position="12"/>
        <end position="72"/>
    </location>
</feature>
<dbReference type="RefSeq" id="WP_158039368.1">
    <property type="nucleotide sequence ID" value="NZ_JACCFV010000001.1"/>
</dbReference>
<dbReference type="EMBL" id="WBJZ01000003">
    <property type="protein sequence ID" value="KAB1660268.1"/>
    <property type="molecule type" value="Genomic_DNA"/>
</dbReference>
<dbReference type="OrthoDB" id="4746440at2"/>
<name>A0A7J5C0H8_9MICO</name>
<dbReference type="GO" id="GO:0003700">
    <property type="term" value="F:DNA-binding transcription factor activity"/>
    <property type="evidence" value="ECO:0007669"/>
    <property type="project" value="TreeGrafter"/>
</dbReference>
<keyword evidence="3" id="KW-0804">Transcription</keyword>
<sequence>MTRSPGWQIRAAEMQRRIRTHAIALFRERGFDEVTIAEIARAAGVAERTVYRYVGSKEAIVFEHSPGTFEPFLDALRREPRDLPVTAAVSNCVRRFLSSDAELQTDRDRVSLLRETPSLYSAWLLALRDLEAGLAAWLAERTGAPADDVGIRAGAAAITAAHRIANESWDTGDMGSYLDGFERALRVLGARLDDLVGAPTADRSAPERDDAAPSRGAGA</sequence>
<proteinExistence type="predicted"/>
<evidence type="ECO:0000313" key="7">
    <source>
        <dbReference type="EMBL" id="KAB1660268.1"/>
    </source>
</evidence>
<feature type="region of interest" description="Disordered" evidence="5">
    <location>
        <begin position="198"/>
        <end position="219"/>
    </location>
</feature>
<gene>
    <name evidence="7" type="ORF">F8O01_02760</name>
</gene>
<dbReference type="PRINTS" id="PR00455">
    <property type="entry name" value="HTHTETR"/>
</dbReference>
<comment type="caution">
    <text evidence="7">The sequence shown here is derived from an EMBL/GenBank/DDBJ whole genome shotgun (WGS) entry which is preliminary data.</text>
</comment>
<dbReference type="Pfam" id="PF17754">
    <property type="entry name" value="TetR_C_14"/>
    <property type="match status" value="1"/>
</dbReference>
<evidence type="ECO:0000256" key="2">
    <source>
        <dbReference type="ARBA" id="ARBA00023125"/>
    </source>
</evidence>
<evidence type="ECO:0000256" key="1">
    <source>
        <dbReference type="ARBA" id="ARBA00023015"/>
    </source>
</evidence>
<dbReference type="PROSITE" id="PS50977">
    <property type="entry name" value="HTH_TETR_2"/>
    <property type="match status" value="1"/>
</dbReference>
<dbReference type="InterPro" id="IPR041347">
    <property type="entry name" value="MftR_C"/>
</dbReference>
<dbReference type="SUPFAM" id="SSF46689">
    <property type="entry name" value="Homeodomain-like"/>
    <property type="match status" value="1"/>
</dbReference>
<dbReference type="Proteomes" id="UP000467240">
    <property type="component" value="Unassembled WGS sequence"/>
</dbReference>
<dbReference type="Gene3D" id="1.10.357.10">
    <property type="entry name" value="Tetracycline Repressor, domain 2"/>
    <property type="match status" value="1"/>
</dbReference>
<dbReference type="GO" id="GO:0000976">
    <property type="term" value="F:transcription cis-regulatory region binding"/>
    <property type="evidence" value="ECO:0007669"/>
    <property type="project" value="TreeGrafter"/>
</dbReference>